<sequence length="323" mass="35326">MANSPQILRSEVIMEKYGKKVAGKTILITGVSDDSIGGELAMQLSAANPKLLILSARSESKVAGIRAKIHATAPEVQIRFLNMDLGDFASIRKAAAELDDVSHIDHLLFIAGVMFPPYSKTKDGFESQLGINYLANFLLVKLLLPKVRAAGPEASIVVMASSMVRLGKVEFEDYNYSDGKTYDPRAAYSSSNAARVMFVKRLGEKLKSDGIRVFSIDPGAVQTGLQRHCPPGFIDQVEEMKKAGPMSDLDGKPYPFPPWTSTSEGAATVITGMVDPTIAEYCGSYLNQNAVADHELHTHINDKDNWARLWELSERLTGEKFSL</sequence>
<dbReference type="AlphaFoldDB" id="A0A9W9H161"/>
<dbReference type="InterPro" id="IPR002347">
    <property type="entry name" value="SDR_fam"/>
</dbReference>
<keyword evidence="2" id="KW-0560">Oxidoreductase</keyword>
<dbReference type="Proteomes" id="UP001149079">
    <property type="component" value="Unassembled WGS sequence"/>
</dbReference>
<dbReference type="InterPro" id="IPR036291">
    <property type="entry name" value="NAD(P)-bd_dom_sf"/>
</dbReference>
<protein>
    <submittedName>
        <fullName evidence="3">Uncharacterized protein</fullName>
    </submittedName>
</protein>
<comment type="similarity">
    <text evidence="1">Belongs to the short-chain dehydrogenases/reductases (SDR) family.</text>
</comment>
<dbReference type="EMBL" id="JAPQKL010000004">
    <property type="protein sequence ID" value="KAJ5135724.1"/>
    <property type="molecule type" value="Genomic_DNA"/>
</dbReference>
<dbReference type="GeneID" id="81404916"/>
<organism evidence="3 4">
    <name type="scientific">Penicillium bovifimosum</name>
    <dbReference type="NCBI Taxonomy" id="126998"/>
    <lineage>
        <taxon>Eukaryota</taxon>
        <taxon>Fungi</taxon>
        <taxon>Dikarya</taxon>
        <taxon>Ascomycota</taxon>
        <taxon>Pezizomycotina</taxon>
        <taxon>Eurotiomycetes</taxon>
        <taxon>Eurotiomycetidae</taxon>
        <taxon>Eurotiales</taxon>
        <taxon>Aspergillaceae</taxon>
        <taxon>Penicillium</taxon>
    </lineage>
</organism>
<comment type="caution">
    <text evidence="3">The sequence shown here is derived from an EMBL/GenBank/DDBJ whole genome shotgun (WGS) entry which is preliminary data.</text>
</comment>
<accession>A0A9W9H161</accession>
<dbReference type="Pfam" id="PF00106">
    <property type="entry name" value="adh_short"/>
    <property type="match status" value="1"/>
</dbReference>
<evidence type="ECO:0000256" key="1">
    <source>
        <dbReference type="ARBA" id="ARBA00006484"/>
    </source>
</evidence>
<dbReference type="OrthoDB" id="191139at2759"/>
<keyword evidence="4" id="KW-1185">Reference proteome</keyword>
<dbReference type="PANTHER" id="PTHR43157:SF31">
    <property type="entry name" value="PHOSPHATIDYLINOSITOL-GLYCAN BIOSYNTHESIS CLASS F PROTEIN"/>
    <property type="match status" value="1"/>
</dbReference>
<evidence type="ECO:0000313" key="3">
    <source>
        <dbReference type="EMBL" id="KAJ5135724.1"/>
    </source>
</evidence>
<dbReference type="SUPFAM" id="SSF51735">
    <property type="entry name" value="NAD(P)-binding Rossmann-fold domains"/>
    <property type="match status" value="1"/>
</dbReference>
<evidence type="ECO:0000256" key="2">
    <source>
        <dbReference type="ARBA" id="ARBA00023002"/>
    </source>
</evidence>
<reference evidence="3" key="2">
    <citation type="journal article" date="2023" name="IMA Fungus">
        <title>Comparative genomic study of the Penicillium genus elucidates a diverse pangenome and 15 lateral gene transfer events.</title>
        <authorList>
            <person name="Petersen C."/>
            <person name="Sorensen T."/>
            <person name="Nielsen M.R."/>
            <person name="Sondergaard T.E."/>
            <person name="Sorensen J.L."/>
            <person name="Fitzpatrick D.A."/>
            <person name="Frisvad J.C."/>
            <person name="Nielsen K.L."/>
        </authorList>
    </citation>
    <scope>NUCLEOTIDE SEQUENCE</scope>
    <source>
        <strain evidence="3">IBT 22155</strain>
    </source>
</reference>
<dbReference type="PANTHER" id="PTHR43157">
    <property type="entry name" value="PHOSPHATIDYLINOSITOL-GLYCAN BIOSYNTHESIS CLASS F PROTEIN-RELATED"/>
    <property type="match status" value="1"/>
</dbReference>
<dbReference type="GO" id="GO:0016491">
    <property type="term" value="F:oxidoreductase activity"/>
    <property type="evidence" value="ECO:0007669"/>
    <property type="project" value="UniProtKB-KW"/>
</dbReference>
<evidence type="ECO:0000313" key="4">
    <source>
        <dbReference type="Proteomes" id="UP001149079"/>
    </source>
</evidence>
<dbReference type="RefSeq" id="XP_056522696.1">
    <property type="nucleotide sequence ID" value="XM_056665746.1"/>
</dbReference>
<gene>
    <name evidence="3" type="ORF">N7515_005002</name>
</gene>
<dbReference type="Gene3D" id="3.40.50.720">
    <property type="entry name" value="NAD(P)-binding Rossmann-like Domain"/>
    <property type="match status" value="1"/>
</dbReference>
<reference evidence="3" key="1">
    <citation type="submission" date="2022-11" db="EMBL/GenBank/DDBJ databases">
        <authorList>
            <person name="Petersen C."/>
        </authorList>
    </citation>
    <scope>NUCLEOTIDE SEQUENCE</scope>
    <source>
        <strain evidence="3">IBT 22155</strain>
    </source>
</reference>
<proteinExistence type="inferred from homology"/>
<name>A0A9W9H161_9EURO</name>